<evidence type="ECO:0000313" key="2">
    <source>
        <dbReference type="EMBL" id="EFY07147.1"/>
    </source>
</evidence>
<dbReference type="GO" id="GO:0016810">
    <property type="term" value="F:hydrolase activity, acting on carbon-nitrogen (but not peptide) bonds"/>
    <property type="evidence" value="ECO:0007669"/>
    <property type="project" value="InterPro"/>
</dbReference>
<reference evidence="2 3" key="1">
    <citation type="submission" date="2011-01" db="EMBL/GenBank/DDBJ databases">
        <authorList>
            <person name="Weinstock G."/>
            <person name="Sodergren E."/>
            <person name="Clifton S."/>
            <person name="Fulton L."/>
            <person name="Fulton B."/>
            <person name="Courtney L."/>
            <person name="Fronick C."/>
            <person name="Harrison M."/>
            <person name="Strong C."/>
            <person name="Farmer C."/>
            <person name="Delahaunty K."/>
            <person name="Markovic C."/>
            <person name="Hall O."/>
            <person name="Minx P."/>
            <person name="Tomlinson C."/>
            <person name="Mitreva M."/>
            <person name="Hou S."/>
            <person name="Chen J."/>
            <person name="Wollam A."/>
            <person name="Pepin K.H."/>
            <person name="Johnson M."/>
            <person name="Bhonagiri V."/>
            <person name="Zhang X."/>
            <person name="Suruliraj S."/>
            <person name="Warren W."/>
            <person name="Chinwalla A."/>
            <person name="Mardis E.R."/>
            <person name="Wilson R.K."/>
        </authorList>
    </citation>
    <scope>NUCLEOTIDE SEQUENCE [LARGE SCALE GENOMIC DNA]</scope>
    <source>
        <strain evidence="3">DSM 22608 / JCM 16073 / KCTC 15190 / YIT 12066</strain>
    </source>
</reference>
<dbReference type="Pfam" id="PF01979">
    <property type="entry name" value="Amidohydro_1"/>
    <property type="match status" value="1"/>
</dbReference>
<comment type="caution">
    <text evidence="2">The sequence shown here is derived from an EMBL/GenBank/DDBJ whole genome shotgun (WGS) entry which is preliminary data.</text>
</comment>
<dbReference type="AlphaFoldDB" id="E8LK31"/>
<gene>
    <name evidence="2" type="ORF">HMPREF9444_01068</name>
</gene>
<dbReference type="InterPro" id="IPR020043">
    <property type="entry name" value="Deacetylase_Atu3266-like"/>
</dbReference>
<sequence length="327" mass="35803">MMQADLLFKNAEIFDPDTLEIKRGELAVTGGIISGKGEKLDCQAKKEIDLKGNILSPGFIDHHCHVFPVSSVLGISPDLFFSLGCTAVVDAGSAGFANFKAFANAAAYNMMDVYAYLNAASYGQVILDCPEDFRSVKIHADAIKEVVKQYPNRIRGIKMRFDKSCALDEDNKSLQFCANLAHSLNLPLCVHVTNHGSTFVKILDPLEKGDVVCHVYQNMGQTILDDSGKVRKELIDARNRGVIFDAADEYVNFSFDVLKPAVEQGFCPDIIASDLTTLSAFNNHVYGLPLQISKYLALGMDLPKVLNCVTKAPAEAIGLYGKSDRLR</sequence>
<dbReference type="InterPro" id="IPR032466">
    <property type="entry name" value="Metal_Hydrolase"/>
</dbReference>
<protein>
    <recommendedName>
        <fullName evidence="1">Amidohydrolase-related domain-containing protein</fullName>
    </recommendedName>
</protein>
<dbReference type="GO" id="GO:0019213">
    <property type="term" value="F:deacetylase activity"/>
    <property type="evidence" value="ECO:0007669"/>
    <property type="project" value="InterPro"/>
</dbReference>
<dbReference type="Gene3D" id="3.20.20.140">
    <property type="entry name" value="Metal-dependent hydrolases"/>
    <property type="match status" value="1"/>
</dbReference>
<dbReference type="PANTHER" id="PTHR42717:SF1">
    <property type="entry name" value="IMIDAZOLONEPROPIONASE AND RELATED AMIDOHYDROLASES"/>
    <property type="match status" value="1"/>
</dbReference>
<evidence type="ECO:0000259" key="1">
    <source>
        <dbReference type="Pfam" id="PF01979"/>
    </source>
</evidence>
<dbReference type="InterPro" id="IPR011059">
    <property type="entry name" value="Metal-dep_hydrolase_composite"/>
</dbReference>
<dbReference type="InterPro" id="IPR006680">
    <property type="entry name" value="Amidohydro-rel"/>
</dbReference>
<proteinExistence type="predicted"/>
<dbReference type="PANTHER" id="PTHR42717">
    <property type="entry name" value="DIHYDROOROTASE-RELATED"/>
    <property type="match status" value="1"/>
</dbReference>
<evidence type="ECO:0000313" key="3">
    <source>
        <dbReference type="Proteomes" id="UP000018458"/>
    </source>
</evidence>
<dbReference type="Proteomes" id="UP000018458">
    <property type="component" value="Unassembled WGS sequence"/>
</dbReference>
<dbReference type="OrthoDB" id="9796020at2"/>
<name>E8LK31_SUCHY</name>
<dbReference type="eggNOG" id="COG3964">
    <property type="taxonomic scope" value="Bacteria"/>
</dbReference>
<dbReference type="SUPFAM" id="SSF51556">
    <property type="entry name" value="Metallo-dependent hydrolases"/>
    <property type="match status" value="1"/>
</dbReference>
<dbReference type="SUPFAM" id="SSF51338">
    <property type="entry name" value="Composite domain of metallo-dependent hydrolases"/>
    <property type="match status" value="1"/>
</dbReference>
<dbReference type="Gene3D" id="2.30.40.10">
    <property type="entry name" value="Urease, subunit C, domain 1"/>
    <property type="match status" value="1"/>
</dbReference>
<dbReference type="HOGENOM" id="CLU_036699_0_1_6"/>
<dbReference type="EMBL" id="AEVO01000051">
    <property type="protein sequence ID" value="EFY07147.1"/>
    <property type="molecule type" value="Genomic_DNA"/>
</dbReference>
<dbReference type="RefSeq" id="WP_009143269.1">
    <property type="nucleotide sequence ID" value="NZ_GL830988.1"/>
</dbReference>
<keyword evidence="3" id="KW-1185">Reference proteome</keyword>
<dbReference type="STRING" id="762983.HMPREF9444_01068"/>
<feature type="domain" description="Amidohydrolase-related" evidence="1">
    <location>
        <begin position="54"/>
        <end position="321"/>
    </location>
</feature>
<organism evidence="2 3">
    <name type="scientific">Succinatimonas hippei (strain DSM 22608 / JCM 16073 / KCTC 15190 / YIT 12066)</name>
    <dbReference type="NCBI Taxonomy" id="762983"/>
    <lineage>
        <taxon>Bacteria</taxon>
        <taxon>Pseudomonadati</taxon>
        <taxon>Pseudomonadota</taxon>
        <taxon>Gammaproteobacteria</taxon>
        <taxon>Aeromonadales</taxon>
        <taxon>Succinivibrionaceae</taxon>
        <taxon>Succinatimonas</taxon>
    </lineage>
</organism>
<accession>E8LK31</accession>